<proteinExistence type="predicted"/>
<sequence>MAKVIPFFMDGVALEVLKQLALEEKGVEGKIKDALTRVFAVSSGRHTRNSTKEMRMDETVEAFLTDLR</sequence>
<dbReference type="OrthoDB" id="3863715at2759"/>
<accession>A0A7T8GV82</accession>
<evidence type="ECO:0000313" key="1">
    <source>
        <dbReference type="EMBL" id="QQP38433.1"/>
    </source>
</evidence>
<name>A0A7T8GV82_CALRO</name>
<evidence type="ECO:0000313" key="2">
    <source>
        <dbReference type="Proteomes" id="UP000595437"/>
    </source>
</evidence>
<reference evidence="2" key="1">
    <citation type="submission" date="2021-01" db="EMBL/GenBank/DDBJ databases">
        <title>Caligus Genome Assembly.</title>
        <authorList>
            <person name="Gallardo-Escarate C."/>
        </authorList>
    </citation>
    <scope>NUCLEOTIDE SEQUENCE [LARGE SCALE GENOMIC DNA]</scope>
</reference>
<dbReference type="AlphaFoldDB" id="A0A7T8GV82"/>
<dbReference type="EMBL" id="CP045902">
    <property type="protein sequence ID" value="QQP38433.1"/>
    <property type="molecule type" value="Genomic_DNA"/>
</dbReference>
<dbReference type="Proteomes" id="UP000595437">
    <property type="component" value="Chromosome 13"/>
</dbReference>
<protein>
    <submittedName>
        <fullName evidence="1">Uncharacterized protein</fullName>
    </submittedName>
</protein>
<organism evidence="1 2">
    <name type="scientific">Caligus rogercresseyi</name>
    <name type="common">Sea louse</name>
    <dbReference type="NCBI Taxonomy" id="217165"/>
    <lineage>
        <taxon>Eukaryota</taxon>
        <taxon>Metazoa</taxon>
        <taxon>Ecdysozoa</taxon>
        <taxon>Arthropoda</taxon>
        <taxon>Crustacea</taxon>
        <taxon>Multicrustacea</taxon>
        <taxon>Hexanauplia</taxon>
        <taxon>Copepoda</taxon>
        <taxon>Siphonostomatoida</taxon>
        <taxon>Caligidae</taxon>
        <taxon>Caligus</taxon>
    </lineage>
</organism>
<gene>
    <name evidence="1" type="ORF">FKW44_019002</name>
</gene>
<keyword evidence="2" id="KW-1185">Reference proteome</keyword>